<feature type="region of interest" description="Disordered" evidence="1">
    <location>
        <begin position="650"/>
        <end position="687"/>
    </location>
</feature>
<dbReference type="InterPro" id="IPR001683">
    <property type="entry name" value="PX_dom"/>
</dbReference>
<feature type="region of interest" description="Disordered" evidence="1">
    <location>
        <begin position="197"/>
        <end position="261"/>
    </location>
</feature>
<feature type="region of interest" description="Disordered" evidence="1">
    <location>
        <begin position="825"/>
        <end position="849"/>
    </location>
</feature>
<reference evidence="3" key="1">
    <citation type="submission" date="2023-04" db="EMBL/GenBank/DDBJ databases">
        <title>Phytophthora fragariaefolia NBRC 109709.</title>
        <authorList>
            <person name="Ichikawa N."/>
            <person name="Sato H."/>
            <person name="Tonouchi N."/>
        </authorList>
    </citation>
    <scope>NUCLEOTIDE SEQUENCE</scope>
    <source>
        <strain evidence="3">NBRC 109709</strain>
    </source>
</reference>
<dbReference type="PROSITE" id="PS50195">
    <property type="entry name" value="PX"/>
    <property type="match status" value="1"/>
</dbReference>
<feature type="compositionally biased region" description="Polar residues" evidence="1">
    <location>
        <begin position="36"/>
        <end position="52"/>
    </location>
</feature>
<feature type="compositionally biased region" description="Polar residues" evidence="1">
    <location>
        <begin position="834"/>
        <end position="843"/>
    </location>
</feature>
<dbReference type="CDD" id="cd06093">
    <property type="entry name" value="PX_domain"/>
    <property type="match status" value="1"/>
</dbReference>
<dbReference type="InterPro" id="IPR036871">
    <property type="entry name" value="PX_dom_sf"/>
</dbReference>
<evidence type="ECO:0000313" key="4">
    <source>
        <dbReference type="Proteomes" id="UP001165121"/>
    </source>
</evidence>
<dbReference type="AlphaFoldDB" id="A0A9W6X3Z1"/>
<dbReference type="OrthoDB" id="166159at2759"/>
<dbReference type="SUPFAM" id="SSF64268">
    <property type="entry name" value="PX domain"/>
    <property type="match status" value="1"/>
</dbReference>
<evidence type="ECO:0000313" key="3">
    <source>
        <dbReference type="EMBL" id="GMF29246.1"/>
    </source>
</evidence>
<dbReference type="SMART" id="SM00312">
    <property type="entry name" value="PX"/>
    <property type="match status" value="1"/>
</dbReference>
<feature type="compositionally biased region" description="Basic and acidic residues" evidence="1">
    <location>
        <begin position="96"/>
        <end position="108"/>
    </location>
</feature>
<name>A0A9W6X3Z1_9STRA</name>
<feature type="region of interest" description="Disordered" evidence="1">
    <location>
        <begin position="863"/>
        <end position="939"/>
    </location>
</feature>
<accession>A0A9W6X3Z1</accession>
<feature type="compositionally biased region" description="Basic and acidic residues" evidence="1">
    <location>
        <begin position="53"/>
        <end position="62"/>
    </location>
</feature>
<organism evidence="3 4">
    <name type="scientific">Phytophthora fragariaefolia</name>
    <dbReference type="NCBI Taxonomy" id="1490495"/>
    <lineage>
        <taxon>Eukaryota</taxon>
        <taxon>Sar</taxon>
        <taxon>Stramenopiles</taxon>
        <taxon>Oomycota</taxon>
        <taxon>Peronosporomycetes</taxon>
        <taxon>Peronosporales</taxon>
        <taxon>Peronosporaceae</taxon>
        <taxon>Phytophthora</taxon>
    </lineage>
</organism>
<keyword evidence="4" id="KW-1185">Reference proteome</keyword>
<dbReference type="GO" id="GO:0035091">
    <property type="term" value="F:phosphatidylinositol binding"/>
    <property type="evidence" value="ECO:0007669"/>
    <property type="project" value="InterPro"/>
</dbReference>
<feature type="region of interest" description="Disordered" evidence="1">
    <location>
        <begin position="551"/>
        <end position="580"/>
    </location>
</feature>
<feature type="compositionally biased region" description="Acidic residues" evidence="1">
    <location>
        <begin position="118"/>
        <end position="129"/>
    </location>
</feature>
<feature type="compositionally biased region" description="Acidic residues" evidence="1">
    <location>
        <begin position="871"/>
        <end position="881"/>
    </location>
</feature>
<feature type="region of interest" description="Disordered" evidence="1">
    <location>
        <begin position="378"/>
        <end position="399"/>
    </location>
</feature>
<dbReference type="Proteomes" id="UP001165121">
    <property type="component" value="Unassembled WGS sequence"/>
</dbReference>
<proteinExistence type="predicted"/>
<feature type="region of interest" description="Disordered" evidence="1">
    <location>
        <begin position="1"/>
        <end position="129"/>
    </location>
</feature>
<feature type="region of interest" description="Disordered" evidence="1">
    <location>
        <begin position="411"/>
        <end position="441"/>
    </location>
</feature>
<gene>
    <name evidence="3" type="ORF">Pfra01_000622800</name>
</gene>
<feature type="compositionally biased region" description="Low complexity" evidence="1">
    <location>
        <begin position="675"/>
        <end position="686"/>
    </location>
</feature>
<comment type="caution">
    <text evidence="3">The sequence shown here is derived from an EMBL/GenBank/DDBJ whole genome shotgun (WGS) entry which is preliminary data.</text>
</comment>
<evidence type="ECO:0000256" key="1">
    <source>
        <dbReference type="SAM" id="MobiDB-lite"/>
    </source>
</evidence>
<dbReference type="Gene3D" id="3.30.1520.10">
    <property type="entry name" value="Phox-like domain"/>
    <property type="match status" value="1"/>
</dbReference>
<feature type="compositionally biased region" description="Low complexity" evidence="1">
    <location>
        <begin position="556"/>
        <end position="570"/>
    </location>
</feature>
<evidence type="ECO:0000259" key="2">
    <source>
        <dbReference type="PROSITE" id="PS50195"/>
    </source>
</evidence>
<feature type="domain" description="PX" evidence="2">
    <location>
        <begin position="989"/>
        <end position="1102"/>
    </location>
</feature>
<sequence>MDTQIAARAQEGSAAIPQDTPGQAEAAVAEEIEMETTSAPLEQQMDDTQIASHNEDDIKLETEDVEDTSDTDSSAETKPDIQVEDGDQTGSLEQVTDERTVGNYKSEDSLNLAVPEASELEAETEADDQDVEVSVARTMLEGVAETTRHAEDADVGAAKLDASSEPAIELVEGPVTVGEDGSDVAAGLDSVEKAVIEEEPLTGEAEVAKDNQTDSGDVGVEASEEPAKMQGGSTDGNVESEVANAPAEEEPFVSESNTKQGLDVEMAVQTLDGTVAEAPISSQQPATEIDDVAATEVEPTEAVVDAEACESVSEPAETEVNVDSEVDGNNVAVSEVASIDDTVQNAAQDVLEVDEDQPTENYDITIKAPESDVSLVESAAENSAAQDAVGEATYTGNNDDEPVAEVQLKKAQNVSVEEVSEDAAVPTEVTDTEPSDIENSDKAENVVEYPASKTQLTPEGETVEEETGEAVAAEPVQVCEPTPTNNKVSEEVSNFQSSLETTDPNKATELPSIVQKDASPKPVETYEVDTKPISAVAFLISRFEEIATRNAVEAASSRTSSRVSSRLSSPMPSPPTSRPHGYIFEAPRSTMTSKTQASAKEPGHADLINEDVEVGTSPFKTIAADNSTVESSAIEEVQSRVALIEETTTEEAVLTEPEENFSSNVHTDKRIDDMPTTTPEAEPTVPDKQPEEFLDVKAEVSETEEQTVGDVGEEASVLDDARDVSEVSTEANTDAEVVEVEPTIEADAATEVNEITSTTEEMSSETTENADVAVVDEVQNGAADVGEVAAAASEYSGDEASRETQTTITAYAACEVSLLSVDAPEDDTFRNDDINSTTATESAENLESDEYTADNADFTTAEANEASVPVQEDETPTEEPETENHIEEDTSDLASTTKETPPALEESEESQIEGDNQNEEPELTEARRISSISPEAPTVHTDDAAVPIEATAKATVEMISTSQATKAVADDATAAEHTPERDSTQLPPREHVAYEILGVTRANNVIMYHIYTINSATGERSVSIPKRYSEFKLLDERLRALNFPAAHDLPALPKPNVGSFLRGRRSKKTIEMREKAFGDFLHYITQHEELHECSVFQQFIAN</sequence>
<dbReference type="EMBL" id="BSXT01000521">
    <property type="protein sequence ID" value="GMF29246.1"/>
    <property type="molecule type" value="Genomic_DNA"/>
</dbReference>
<dbReference type="Pfam" id="PF00787">
    <property type="entry name" value="PX"/>
    <property type="match status" value="1"/>
</dbReference>
<protein>
    <submittedName>
        <fullName evidence="3">Unnamed protein product</fullName>
    </submittedName>
</protein>
<feature type="compositionally biased region" description="Acidic residues" evidence="1">
    <location>
        <begin position="905"/>
        <end position="923"/>
    </location>
</feature>